<protein>
    <submittedName>
        <fullName evidence="1">Phytoene/squalene synthetase</fullName>
    </submittedName>
</protein>
<dbReference type="EMBL" id="OCTN01000001">
    <property type="protein sequence ID" value="SOH92295.1"/>
    <property type="molecule type" value="Genomic_DNA"/>
</dbReference>
<dbReference type="Proteomes" id="UP000220034">
    <property type="component" value="Unassembled WGS sequence"/>
</dbReference>
<dbReference type="Pfam" id="PF00494">
    <property type="entry name" value="SQS_PSY"/>
    <property type="match status" value="1"/>
</dbReference>
<dbReference type="InterPro" id="IPR002060">
    <property type="entry name" value="Squ/phyt_synthse"/>
</dbReference>
<evidence type="ECO:0000313" key="1">
    <source>
        <dbReference type="EMBL" id="SOH92295.1"/>
    </source>
</evidence>
<gene>
    <name evidence="1" type="ORF">SAMN06273572_101137</name>
</gene>
<evidence type="ECO:0000313" key="2">
    <source>
        <dbReference type="Proteomes" id="UP000220034"/>
    </source>
</evidence>
<organism evidence="1 2">
    <name type="scientific">Pontivivens marinum</name>
    <dbReference type="NCBI Taxonomy" id="1690039"/>
    <lineage>
        <taxon>Bacteria</taxon>
        <taxon>Pseudomonadati</taxon>
        <taxon>Pseudomonadota</taxon>
        <taxon>Alphaproteobacteria</taxon>
        <taxon>Rhodobacterales</taxon>
        <taxon>Paracoccaceae</taxon>
        <taxon>Pontivivens</taxon>
    </lineage>
</organism>
<accession>A0A2C9CM80</accession>
<dbReference type="OrthoDB" id="9814909at2"/>
<dbReference type="AlphaFoldDB" id="A0A2C9CM80"/>
<dbReference type="InterPro" id="IPR008949">
    <property type="entry name" value="Isoprenoid_synthase_dom_sf"/>
</dbReference>
<keyword evidence="2" id="KW-1185">Reference proteome</keyword>
<name>A0A2C9CM80_9RHOB</name>
<dbReference type="Gene3D" id="1.10.600.10">
    <property type="entry name" value="Farnesyl Diphosphate Synthase"/>
    <property type="match status" value="1"/>
</dbReference>
<dbReference type="RefSeq" id="WP_097927886.1">
    <property type="nucleotide sequence ID" value="NZ_OCTN01000001.1"/>
</dbReference>
<reference evidence="2" key="1">
    <citation type="submission" date="2017-09" db="EMBL/GenBank/DDBJ databases">
        <authorList>
            <person name="Varghese N."/>
            <person name="Submissions S."/>
        </authorList>
    </citation>
    <scope>NUCLEOTIDE SEQUENCE [LARGE SCALE GENOMIC DNA]</scope>
    <source>
        <strain evidence="2">C7</strain>
    </source>
</reference>
<dbReference type="SUPFAM" id="SSF48576">
    <property type="entry name" value="Terpenoid synthases"/>
    <property type="match status" value="1"/>
</dbReference>
<sequence length="269" mass="29119">MSWHDCASLVEKADPDRFLSAMTAPEEGRAALFPLYAFNAEVARAPWVTSEPALAEIRLQWWRDAIAEIYAGNTPRRHEVVEPLAEIIRSANLPRWPFEALIDARVFDIYADGHLGRPAFDAYLDATSGGLMRLAVMACGDDAAELSGHIGWAQGAAGLIRALPALWAAGRDPLPIAGDLPRQELLNGKMPDAAADAIRAVAQDGLQRLANAQRAAISDSAKAALRAGWRSQATLQAVARDPAAIFSGLETSEFRRKGGLLLRTMTGRW</sequence>
<proteinExistence type="predicted"/>